<dbReference type="AlphaFoldDB" id="A0A8H2PSH2"/>
<proteinExistence type="predicted"/>
<dbReference type="Proteomes" id="UP000314285">
    <property type="component" value="Unassembled WGS sequence"/>
</dbReference>
<sequence length="147" mass="17412">MDIDQYKVLTKKKPLKKVPRAKPLPKATQKYLEAEETLFQELEEHSIGYERKFQFKTTKHWRFDFHIVKLRLLIEIEGGPWSGGRRGKLANKAWSMDRYDHAEELGYTFERFHPDSILSGYVINWIKKELERMNDRTVQTIPTAGSD</sequence>
<reference evidence="1 2" key="1">
    <citation type="submission" date="2019-06" db="EMBL/GenBank/DDBJ databases">
        <title>Genome of Acinetobacter radioresistens APH1, a phenol degrading strain.</title>
        <authorList>
            <person name="Liu Y."/>
        </authorList>
    </citation>
    <scope>NUCLEOTIDE SEQUENCE [LARGE SCALE GENOMIC DNA]</scope>
    <source>
        <strain evidence="1 2">APH1</strain>
    </source>
</reference>
<comment type="caution">
    <text evidence="1">The sequence shown here is derived from an EMBL/GenBank/DDBJ whole genome shotgun (WGS) entry which is preliminary data.</text>
</comment>
<dbReference type="EMBL" id="VFBM01000001">
    <property type="protein sequence ID" value="TNX93904.1"/>
    <property type="molecule type" value="Genomic_DNA"/>
</dbReference>
<gene>
    <name evidence="1" type="ORF">FHY67_00095</name>
</gene>
<protein>
    <recommendedName>
        <fullName evidence="3">DUF559 domain-containing protein</fullName>
    </recommendedName>
</protein>
<dbReference type="RefSeq" id="WP_034675362.1">
    <property type="nucleotide sequence ID" value="NZ_CP027365.1"/>
</dbReference>
<organism evidence="1 2">
    <name type="scientific">Acinetobacter radioresistens</name>
    <dbReference type="NCBI Taxonomy" id="40216"/>
    <lineage>
        <taxon>Bacteria</taxon>
        <taxon>Pseudomonadati</taxon>
        <taxon>Pseudomonadota</taxon>
        <taxon>Gammaproteobacteria</taxon>
        <taxon>Moraxellales</taxon>
        <taxon>Moraxellaceae</taxon>
        <taxon>Acinetobacter</taxon>
    </lineage>
</organism>
<evidence type="ECO:0000313" key="2">
    <source>
        <dbReference type="Proteomes" id="UP000314285"/>
    </source>
</evidence>
<evidence type="ECO:0000313" key="1">
    <source>
        <dbReference type="EMBL" id="TNX93904.1"/>
    </source>
</evidence>
<evidence type="ECO:0008006" key="3">
    <source>
        <dbReference type="Google" id="ProtNLM"/>
    </source>
</evidence>
<name>A0A8H2PSH2_ACIRA</name>
<accession>A0A8H2PSH2</accession>